<dbReference type="Gene3D" id="1.10.10.10">
    <property type="entry name" value="Winged helix-like DNA-binding domain superfamily/Winged helix DNA-binding domain"/>
    <property type="match status" value="1"/>
</dbReference>
<protein>
    <recommendedName>
        <fullName evidence="1">HTH marR-type domain-containing protein</fullName>
    </recommendedName>
</protein>
<dbReference type="GO" id="GO:0003700">
    <property type="term" value="F:DNA-binding transcription factor activity"/>
    <property type="evidence" value="ECO:0007669"/>
    <property type="project" value="InterPro"/>
</dbReference>
<feature type="domain" description="HTH marR-type" evidence="1">
    <location>
        <begin position="1"/>
        <end position="132"/>
    </location>
</feature>
<accession>U4TNP2</accession>
<dbReference type="OrthoDB" id="9806864at2"/>
<keyword evidence="3" id="KW-1185">Reference proteome</keyword>
<dbReference type="InterPro" id="IPR036390">
    <property type="entry name" value="WH_DNA-bd_sf"/>
</dbReference>
<dbReference type="PROSITE" id="PS50995">
    <property type="entry name" value="HTH_MARR_2"/>
    <property type="match status" value="1"/>
</dbReference>
<gene>
    <name evidence="2" type="ORF">L248_1885</name>
</gene>
<proteinExistence type="predicted"/>
<evidence type="ECO:0000259" key="1">
    <source>
        <dbReference type="PROSITE" id="PS50995"/>
    </source>
</evidence>
<dbReference type="SMART" id="SM00347">
    <property type="entry name" value="HTH_MARR"/>
    <property type="match status" value="1"/>
</dbReference>
<dbReference type="PANTHER" id="PTHR33164">
    <property type="entry name" value="TRANSCRIPTIONAL REGULATOR, MARR FAMILY"/>
    <property type="match status" value="1"/>
</dbReference>
<reference evidence="3" key="1">
    <citation type="journal article" date="2013" name="Genome Announc.">
        <title>Whole-Genome Sequencing of Lactobacillus shenzhenensis Strain LY-73T.</title>
        <authorList>
            <person name="Lin Z."/>
            <person name="Liu Z."/>
            <person name="Yang R."/>
            <person name="Zou Y."/>
            <person name="Wan D."/>
            <person name="Chen J."/>
            <person name="Guo M."/>
            <person name="Zhao J."/>
            <person name="Fang C."/>
            <person name="Yang R."/>
            <person name="Liu F."/>
        </authorList>
    </citation>
    <scope>NUCLEOTIDE SEQUENCE [LARGE SCALE GENOMIC DNA]</scope>
    <source>
        <strain evidence="3">LY-73</strain>
    </source>
</reference>
<dbReference type="InterPro" id="IPR036388">
    <property type="entry name" value="WH-like_DNA-bd_sf"/>
</dbReference>
<dbReference type="Proteomes" id="UP000030647">
    <property type="component" value="Unassembled WGS sequence"/>
</dbReference>
<dbReference type="PANTHER" id="PTHR33164:SF43">
    <property type="entry name" value="HTH-TYPE TRANSCRIPTIONAL REPRESSOR YETL"/>
    <property type="match status" value="1"/>
</dbReference>
<evidence type="ECO:0000313" key="3">
    <source>
        <dbReference type="Proteomes" id="UP000030647"/>
    </source>
</evidence>
<dbReference type="InterPro" id="IPR039422">
    <property type="entry name" value="MarR/SlyA-like"/>
</dbReference>
<dbReference type="STRING" id="1231336.L248_1885"/>
<name>U4TNP2_9LACO</name>
<dbReference type="Pfam" id="PF12802">
    <property type="entry name" value="MarR_2"/>
    <property type="match status" value="1"/>
</dbReference>
<dbReference type="AlphaFoldDB" id="U4TNP2"/>
<dbReference type="eggNOG" id="COG1846">
    <property type="taxonomic scope" value="Bacteria"/>
</dbReference>
<sequence>MNSQDINAALQKTLDTLRFAQNDDPRLHRRDYLLALVQQHATVLSAGEIGQIMGLTTPRVALLLKDLAAHGWVTRTPDPADHRRTLVQLTAAGAAHLAALTAARTQRIARLIDQVGPQDAATFLKVLQVYARTNEKA</sequence>
<dbReference type="SUPFAM" id="SSF46785">
    <property type="entry name" value="Winged helix' DNA-binding domain"/>
    <property type="match status" value="1"/>
</dbReference>
<dbReference type="RefSeq" id="WP_022528752.1">
    <property type="nucleotide sequence ID" value="NZ_KI271584.1"/>
</dbReference>
<organism evidence="2 3">
    <name type="scientific">Schleiferilactobacillus shenzhenensis LY-73</name>
    <dbReference type="NCBI Taxonomy" id="1231336"/>
    <lineage>
        <taxon>Bacteria</taxon>
        <taxon>Bacillati</taxon>
        <taxon>Bacillota</taxon>
        <taxon>Bacilli</taxon>
        <taxon>Lactobacillales</taxon>
        <taxon>Lactobacillaceae</taxon>
        <taxon>Schleiferilactobacillus</taxon>
    </lineage>
</organism>
<dbReference type="EMBL" id="KI271584">
    <property type="protein sequence ID" value="ERL65809.1"/>
    <property type="molecule type" value="Genomic_DNA"/>
</dbReference>
<dbReference type="GO" id="GO:0006950">
    <property type="term" value="P:response to stress"/>
    <property type="evidence" value="ECO:0007669"/>
    <property type="project" value="TreeGrafter"/>
</dbReference>
<dbReference type="InterPro" id="IPR000835">
    <property type="entry name" value="HTH_MarR-typ"/>
</dbReference>
<dbReference type="HOGENOM" id="CLU_1862668_0_0_9"/>
<evidence type="ECO:0000313" key="2">
    <source>
        <dbReference type="EMBL" id="ERL65809.1"/>
    </source>
</evidence>